<dbReference type="GO" id="GO:0008823">
    <property type="term" value="F:cupric reductase (NADH) activity"/>
    <property type="evidence" value="ECO:0007669"/>
    <property type="project" value="TreeGrafter"/>
</dbReference>
<evidence type="ECO:0000313" key="4">
    <source>
        <dbReference type="Proteomes" id="UP000051131"/>
    </source>
</evidence>
<accession>A0A0R2CX09</accession>
<dbReference type="InterPro" id="IPR036291">
    <property type="entry name" value="NAD(P)-bd_dom_sf"/>
</dbReference>
<dbReference type="OrthoDB" id="1523398at2"/>
<dbReference type="PANTHER" id="PTHR14239:SF0">
    <property type="entry name" value="F420-DEPENDENT NADP REDUCTASE"/>
    <property type="match status" value="1"/>
</dbReference>
<gene>
    <name evidence="3" type="ORF">FC80_GL001540</name>
</gene>
<dbReference type="PANTHER" id="PTHR14239">
    <property type="entry name" value="DUDULIN-RELATED"/>
    <property type="match status" value="1"/>
</dbReference>
<organism evidence="3 4">
    <name type="scientific">Liquorilactobacillus cacaonum DSM 21116</name>
    <dbReference type="NCBI Taxonomy" id="1423729"/>
    <lineage>
        <taxon>Bacteria</taxon>
        <taxon>Bacillati</taxon>
        <taxon>Bacillota</taxon>
        <taxon>Bacilli</taxon>
        <taxon>Lactobacillales</taxon>
        <taxon>Lactobacillaceae</taxon>
        <taxon>Liquorilactobacillus</taxon>
    </lineage>
</organism>
<dbReference type="EMBL" id="AYZE01000005">
    <property type="protein sequence ID" value="KRM92603.1"/>
    <property type="molecule type" value="Genomic_DNA"/>
</dbReference>
<dbReference type="GO" id="GO:0005886">
    <property type="term" value="C:plasma membrane"/>
    <property type="evidence" value="ECO:0007669"/>
    <property type="project" value="TreeGrafter"/>
</dbReference>
<dbReference type="InterPro" id="IPR051267">
    <property type="entry name" value="STEAP_metalloreductase"/>
</dbReference>
<evidence type="ECO:0000313" key="3">
    <source>
        <dbReference type="EMBL" id="KRM92603.1"/>
    </source>
</evidence>
<sequence>MGKKIGILGAGKLGTVLGQLALKAGYEVYIGGSGNPSKIALTVEVLLPGAKVLTAKEVAKKTNLIILALPLGKYKSLSIEELSNKVIIDAMNYWWEVDGENPELTDVSSSSSVLVQNYLKNSKVVKAFNHMGYHDLYDEAKEKGHEGRKAIAVVGDASEAVAQVAQVVDDFGFDPLVYGSLSQGIRMEPGSPVFGANLKYHDLKRALASFETTKRGVAAIKAGNQAMK</sequence>
<name>A0A0R2CX09_9LACO</name>
<protein>
    <submittedName>
        <fullName evidence="3">Dinucleotide-binding enzyme</fullName>
    </submittedName>
</protein>
<dbReference type="GO" id="GO:0015677">
    <property type="term" value="P:copper ion import"/>
    <property type="evidence" value="ECO:0007669"/>
    <property type="project" value="TreeGrafter"/>
</dbReference>
<dbReference type="SUPFAM" id="SSF51735">
    <property type="entry name" value="NAD(P)-binding Rossmann-fold domains"/>
    <property type="match status" value="1"/>
</dbReference>
<comment type="caution">
    <text evidence="3">The sequence shown here is derived from an EMBL/GenBank/DDBJ whole genome shotgun (WGS) entry which is preliminary data.</text>
</comment>
<keyword evidence="4" id="KW-1185">Reference proteome</keyword>
<dbReference type="InterPro" id="IPR028939">
    <property type="entry name" value="P5C_Rdtase_cat_N"/>
</dbReference>
<evidence type="ECO:0000259" key="2">
    <source>
        <dbReference type="Pfam" id="PF03807"/>
    </source>
</evidence>
<dbReference type="PATRIC" id="fig|1423729.3.peg.1563"/>
<dbReference type="Gene3D" id="3.40.50.720">
    <property type="entry name" value="NAD(P)-binding Rossmann-like Domain"/>
    <property type="match status" value="1"/>
</dbReference>
<dbReference type="Proteomes" id="UP000051131">
    <property type="component" value="Unassembled WGS sequence"/>
</dbReference>
<dbReference type="Pfam" id="PF03807">
    <property type="entry name" value="F420_oxidored"/>
    <property type="match status" value="1"/>
</dbReference>
<reference evidence="3 4" key="1">
    <citation type="journal article" date="2015" name="Genome Announc.">
        <title>Expanding the biotechnology potential of lactobacilli through comparative genomics of 213 strains and associated genera.</title>
        <authorList>
            <person name="Sun Z."/>
            <person name="Harris H.M."/>
            <person name="McCann A."/>
            <person name="Guo C."/>
            <person name="Argimon S."/>
            <person name="Zhang W."/>
            <person name="Yang X."/>
            <person name="Jeffery I.B."/>
            <person name="Cooney J.C."/>
            <person name="Kagawa T.F."/>
            <person name="Liu W."/>
            <person name="Song Y."/>
            <person name="Salvetti E."/>
            <person name="Wrobel A."/>
            <person name="Rasinkangas P."/>
            <person name="Parkhill J."/>
            <person name="Rea M.C."/>
            <person name="O'Sullivan O."/>
            <person name="Ritari J."/>
            <person name="Douillard F.P."/>
            <person name="Paul Ross R."/>
            <person name="Yang R."/>
            <person name="Briner A.E."/>
            <person name="Felis G.E."/>
            <person name="de Vos W.M."/>
            <person name="Barrangou R."/>
            <person name="Klaenhammer T.R."/>
            <person name="Caufield P.W."/>
            <person name="Cui Y."/>
            <person name="Zhang H."/>
            <person name="O'Toole P.W."/>
        </authorList>
    </citation>
    <scope>NUCLEOTIDE SEQUENCE [LARGE SCALE GENOMIC DNA]</scope>
    <source>
        <strain evidence="3 4">DSM 21116</strain>
    </source>
</reference>
<feature type="domain" description="Pyrroline-5-carboxylate reductase catalytic N-terminal" evidence="2">
    <location>
        <begin position="4"/>
        <end position="93"/>
    </location>
</feature>
<dbReference type="GO" id="GO:0052851">
    <property type="term" value="F:ferric-chelate reductase (NADPH) activity"/>
    <property type="evidence" value="ECO:0007669"/>
    <property type="project" value="TreeGrafter"/>
</dbReference>
<keyword evidence="1" id="KW-0560">Oxidoreductase</keyword>
<evidence type="ECO:0000256" key="1">
    <source>
        <dbReference type="ARBA" id="ARBA00023002"/>
    </source>
</evidence>
<dbReference type="RefSeq" id="WP_057828206.1">
    <property type="nucleotide sequence ID" value="NZ_AYZE01000005.1"/>
</dbReference>
<dbReference type="STRING" id="1423729.FC80_GL001540"/>
<dbReference type="AlphaFoldDB" id="A0A0R2CX09"/>
<proteinExistence type="predicted"/>